<proteinExistence type="predicted"/>
<evidence type="ECO:0000313" key="4">
    <source>
        <dbReference type="WBParaSite" id="ACRNAN_scaffold3037.g27325.t1"/>
    </source>
</evidence>
<evidence type="ECO:0000256" key="2">
    <source>
        <dbReference type="SAM" id="SignalP"/>
    </source>
</evidence>
<keyword evidence="2" id="KW-0732">Signal</keyword>
<dbReference type="WBParaSite" id="ACRNAN_scaffold3037.g27325.t1">
    <property type="protein sequence ID" value="ACRNAN_scaffold3037.g27325.t1"/>
    <property type="gene ID" value="ACRNAN_scaffold3037.g27325"/>
</dbReference>
<dbReference type="Proteomes" id="UP000887540">
    <property type="component" value="Unplaced"/>
</dbReference>
<dbReference type="AlphaFoldDB" id="A0A914DM07"/>
<keyword evidence="1" id="KW-0175">Coiled coil</keyword>
<evidence type="ECO:0000256" key="1">
    <source>
        <dbReference type="SAM" id="Coils"/>
    </source>
</evidence>
<protein>
    <submittedName>
        <fullName evidence="4">Uncharacterized protein</fullName>
    </submittedName>
</protein>
<keyword evidence="3" id="KW-1185">Reference proteome</keyword>
<reference evidence="4" key="1">
    <citation type="submission" date="2022-11" db="UniProtKB">
        <authorList>
            <consortium name="WormBaseParasite"/>
        </authorList>
    </citation>
    <scope>IDENTIFICATION</scope>
</reference>
<accession>A0A914DM07</accession>
<organism evidence="3 4">
    <name type="scientific">Acrobeloides nanus</name>
    <dbReference type="NCBI Taxonomy" id="290746"/>
    <lineage>
        <taxon>Eukaryota</taxon>
        <taxon>Metazoa</taxon>
        <taxon>Ecdysozoa</taxon>
        <taxon>Nematoda</taxon>
        <taxon>Chromadorea</taxon>
        <taxon>Rhabditida</taxon>
        <taxon>Tylenchina</taxon>
        <taxon>Cephalobomorpha</taxon>
        <taxon>Cephaloboidea</taxon>
        <taxon>Cephalobidae</taxon>
        <taxon>Acrobeloides</taxon>
    </lineage>
</organism>
<feature type="signal peptide" evidence="2">
    <location>
        <begin position="1"/>
        <end position="22"/>
    </location>
</feature>
<feature type="coiled-coil region" evidence="1">
    <location>
        <begin position="27"/>
        <end position="74"/>
    </location>
</feature>
<feature type="chain" id="PRO_5037734718" evidence="2">
    <location>
        <begin position="23"/>
        <end position="257"/>
    </location>
</feature>
<evidence type="ECO:0000313" key="3">
    <source>
        <dbReference type="Proteomes" id="UP000887540"/>
    </source>
</evidence>
<sequence length="257" mass="29495">MAKLAVIVILVVVLLCTTMVMPRKIKVDNSELESMTLKRKLNALSAEKSRKNKMEAYKAALETIKQQHNLYQETIDLANRVLLDLAKAVGMMKKDYEVKCEAWSFENEFNIENYHKMISELNFKQRRISEDVDKMKIPLKRGPETKMEEEDQGLVARAETPVQNSVQPAQYSNGSWPGLDIYNQNCASTQPSSYASNNAWFNHSLGENIQNFIQPYENFNSCNSLASSSSFSDINSDYRYDDLDNINIQEPIYYNNC</sequence>
<name>A0A914DM07_9BILA</name>